<dbReference type="AlphaFoldDB" id="A0A6I0EWV8"/>
<proteinExistence type="predicted"/>
<dbReference type="PROSITE" id="PS51257">
    <property type="entry name" value="PROKAR_LIPOPROTEIN"/>
    <property type="match status" value="1"/>
</dbReference>
<evidence type="ECO:0000313" key="2">
    <source>
        <dbReference type="EMBL" id="KAB3532439.1"/>
    </source>
</evidence>
<protein>
    <recommendedName>
        <fullName evidence="4">LppX_LprAFG lipoprotein</fullName>
    </recommendedName>
</protein>
<organism evidence="2 3">
    <name type="scientific">Alkaliphilus pronyensis</name>
    <dbReference type="NCBI Taxonomy" id="1482732"/>
    <lineage>
        <taxon>Bacteria</taxon>
        <taxon>Bacillati</taxon>
        <taxon>Bacillota</taxon>
        <taxon>Clostridia</taxon>
        <taxon>Peptostreptococcales</taxon>
        <taxon>Natronincolaceae</taxon>
        <taxon>Alkaliphilus</taxon>
    </lineage>
</organism>
<name>A0A6I0EWV8_9FIRM</name>
<dbReference type="InterPro" id="IPR046720">
    <property type="entry name" value="DUF6612"/>
</dbReference>
<accession>A0A6I0EWV8</accession>
<keyword evidence="3" id="KW-1185">Reference proteome</keyword>
<evidence type="ECO:0008006" key="4">
    <source>
        <dbReference type="Google" id="ProtNLM"/>
    </source>
</evidence>
<dbReference type="EMBL" id="WBZC01000048">
    <property type="protein sequence ID" value="KAB3532439.1"/>
    <property type="molecule type" value="Genomic_DNA"/>
</dbReference>
<feature type="chain" id="PRO_5038905927" description="LppX_LprAFG lipoprotein" evidence="1">
    <location>
        <begin position="24"/>
        <end position="239"/>
    </location>
</feature>
<keyword evidence="1" id="KW-0732">Signal</keyword>
<evidence type="ECO:0000256" key="1">
    <source>
        <dbReference type="SAM" id="SignalP"/>
    </source>
</evidence>
<reference evidence="2 3" key="1">
    <citation type="submission" date="2019-10" db="EMBL/GenBank/DDBJ databases">
        <title>Alkaliphilus serpentinus sp. nov. and Alkaliphilus pronyensis sp. nov., two novel anaerobic alkaliphilic species isolated from the serpentinized-hosted hydrothermal field of the Prony Bay (New Caledonia).</title>
        <authorList>
            <person name="Postec A."/>
        </authorList>
    </citation>
    <scope>NUCLEOTIDE SEQUENCE [LARGE SCALE GENOMIC DNA]</scope>
    <source>
        <strain evidence="2 3">LacV</strain>
    </source>
</reference>
<dbReference type="Proteomes" id="UP000432715">
    <property type="component" value="Unassembled WGS sequence"/>
</dbReference>
<dbReference type="Pfam" id="PF20316">
    <property type="entry name" value="DUF6612"/>
    <property type="match status" value="1"/>
</dbReference>
<evidence type="ECO:0000313" key="3">
    <source>
        <dbReference type="Proteomes" id="UP000432715"/>
    </source>
</evidence>
<feature type="signal peptide" evidence="1">
    <location>
        <begin position="1"/>
        <end position="23"/>
    </location>
</feature>
<dbReference type="OrthoDB" id="1953293at2"/>
<dbReference type="RefSeq" id="WP_151861838.1">
    <property type="nucleotide sequence ID" value="NZ_WBZC01000048.1"/>
</dbReference>
<gene>
    <name evidence="2" type="ORF">F8154_11885</name>
</gene>
<sequence length="239" mass="27023">MHKNNHILLLLALVLFTITGCQQNQIQESSEDILKASIEKMQAANSYVCNTTVNLIDADGETDRGKLTATITYHREPFSYSNLQEMQASSNDISGMENLDLSLYVKDEVAYMYNSITGFWINDDDKEFVDGIKELANILDSFSPDYFVDLEDAKMEEDKIVIEGNTNGSGFLFNLMQAIEKDATGTFQMIIDEDTNYIESFFYNVTIDSEGETSNYEIELRFEEVNNGPEVVIPESALK</sequence>
<comment type="caution">
    <text evidence="2">The sequence shown here is derived from an EMBL/GenBank/DDBJ whole genome shotgun (WGS) entry which is preliminary data.</text>
</comment>